<keyword evidence="9" id="KW-1185">Reference proteome</keyword>
<dbReference type="InterPro" id="IPR020471">
    <property type="entry name" value="AKR"/>
</dbReference>
<evidence type="ECO:0000256" key="4">
    <source>
        <dbReference type="PIRSR" id="PIRSR000097-1"/>
    </source>
</evidence>
<dbReference type="PRINTS" id="PR00069">
    <property type="entry name" value="ALDKETRDTASE"/>
</dbReference>
<comment type="caution">
    <text evidence="8">The sequence shown here is derived from an EMBL/GenBank/DDBJ whole genome shotgun (WGS) entry which is preliminary data.</text>
</comment>
<dbReference type="PROSITE" id="PS00798">
    <property type="entry name" value="ALDOKETO_REDUCTASE_1"/>
    <property type="match status" value="1"/>
</dbReference>
<dbReference type="PROSITE" id="PS00063">
    <property type="entry name" value="ALDOKETO_REDUCTASE_3"/>
    <property type="match status" value="1"/>
</dbReference>
<dbReference type="Proteomes" id="UP000664164">
    <property type="component" value="Unassembled WGS sequence"/>
</dbReference>
<dbReference type="SUPFAM" id="SSF51430">
    <property type="entry name" value="NAD(P)-linked oxidoreductase"/>
    <property type="match status" value="1"/>
</dbReference>
<feature type="site" description="Lowers pKa of active site Tyr" evidence="6">
    <location>
        <position position="76"/>
    </location>
</feature>
<accession>A0A939KKF4</accession>
<evidence type="ECO:0000313" key="8">
    <source>
        <dbReference type="EMBL" id="MBO1269652.1"/>
    </source>
</evidence>
<dbReference type="RefSeq" id="WP_207617510.1">
    <property type="nucleotide sequence ID" value="NZ_JAFNLL010000053.1"/>
</dbReference>
<sequence>MALSPLIELNDGHRIPQIGLGTWPLDDAQVAEAVVQAVGLGYRHIDTAEKYGNERGVGNGIRACGVAREELFITTKLDGEFQGSGRAVAGLEGSLERLGLDYVDLLLIHWPLPRRGEFVSTWKTFEELQAAGKVRSIGVSNFKPTHLDHLLAECDVVPAVNQIQLSPAIPRMIARAFNAQHGIATESYSPLGTGEDLLHAPVLAAIGKKHGKTPGQVVLRWHVQHGLVAIPKTSNPQRMQENLDVFGFVLDHDDLTAMDTLDAGSDAGVDSDVQGH</sequence>
<dbReference type="Gene3D" id="3.20.20.100">
    <property type="entry name" value="NADP-dependent oxidoreductase domain"/>
    <property type="match status" value="1"/>
</dbReference>
<evidence type="ECO:0000256" key="3">
    <source>
        <dbReference type="ARBA" id="ARBA00023002"/>
    </source>
</evidence>
<reference evidence="8" key="1">
    <citation type="submission" date="2021-03" db="EMBL/GenBank/DDBJ databases">
        <title>A new species, PO-11, isolated from a karst cave deposit.</title>
        <authorList>
            <person name="Zhaoxiaoyong W."/>
        </authorList>
    </citation>
    <scope>NUCLEOTIDE SEQUENCE</scope>
    <source>
        <strain evidence="8">PO-11</strain>
    </source>
</reference>
<name>A0A939KKF4_9MICC</name>
<dbReference type="Pfam" id="PF00248">
    <property type="entry name" value="Aldo_ket_red"/>
    <property type="match status" value="1"/>
</dbReference>
<organism evidence="8 9">
    <name type="scientific">Arthrobacter cavernae</name>
    <dbReference type="NCBI Taxonomy" id="2817681"/>
    <lineage>
        <taxon>Bacteria</taxon>
        <taxon>Bacillati</taxon>
        <taxon>Actinomycetota</taxon>
        <taxon>Actinomycetes</taxon>
        <taxon>Micrococcales</taxon>
        <taxon>Micrococcaceae</taxon>
        <taxon>Arthrobacter</taxon>
    </lineage>
</organism>
<dbReference type="PANTHER" id="PTHR43827:SF3">
    <property type="entry name" value="NADP-DEPENDENT OXIDOREDUCTASE DOMAIN-CONTAINING PROTEIN"/>
    <property type="match status" value="1"/>
</dbReference>
<comment type="similarity">
    <text evidence="1">Belongs to the aldo/keto reductase family.</text>
</comment>
<dbReference type="InterPro" id="IPR023210">
    <property type="entry name" value="NADP_OxRdtase_dom"/>
</dbReference>
<keyword evidence="3" id="KW-0560">Oxidoreductase</keyword>
<dbReference type="PANTHER" id="PTHR43827">
    <property type="entry name" value="2,5-DIKETO-D-GLUCONIC ACID REDUCTASE"/>
    <property type="match status" value="1"/>
</dbReference>
<gene>
    <name evidence="8" type="ORF">J1902_17065</name>
</gene>
<dbReference type="EMBL" id="JAFNLL010000053">
    <property type="protein sequence ID" value="MBO1269652.1"/>
    <property type="molecule type" value="Genomic_DNA"/>
</dbReference>
<evidence type="ECO:0000313" key="9">
    <source>
        <dbReference type="Proteomes" id="UP000664164"/>
    </source>
</evidence>
<dbReference type="InterPro" id="IPR018170">
    <property type="entry name" value="Aldo/ket_reductase_CS"/>
</dbReference>
<evidence type="ECO:0000256" key="6">
    <source>
        <dbReference type="PIRSR" id="PIRSR000097-3"/>
    </source>
</evidence>
<feature type="binding site" evidence="5">
    <location>
        <position position="109"/>
    </location>
    <ligand>
        <name>substrate</name>
    </ligand>
</feature>
<evidence type="ECO:0000256" key="5">
    <source>
        <dbReference type="PIRSR" id="PIRSR000097-2"/>
    </source>
</evidence>
<keyword evidence="2" id="KW-0521">NADP</keyword>
<proteinExistence type="inferred from homology"/>
<dbReference type="InterPro" id="IPR036812">
    <property type="entry name" value="NAD(P)_OxRdtase_dom_sf"/>
</dbReference>
<protein>
    <submittedName>
        <fullName evidence="8">Aldo/keto reductase</fullName>
    </submittedName>
</protein>
<dbReference type="AlphaFoldDB" id="A0A939KKF4"/>
<evidence type="ECO:0000259" key="7">
    <source>
        <dbReference type="Pfam" id="PF00248"/>
    </source>
</evidence>
<dbReference type="PROSITE" id="PS00062">
    <property type="entry name" value="ALDOKETO_REDUCTASE_2"/>
    <property type="match status" value="1"/>
</dbReference>
<feature type="active site" description="Proton donor" evidence="4">
    <location>
        <position position="51"/>
    </location>
</feature>
<dbReference type="PIRSF" id="PIRSF000097">
    <property type="entry name" value="AKR"/>
    <property type="match status" value="1"/>
</dbReference>
<dbReference type="FunFam" id="3.20.20.100:FF:000002">
    <property type="entry name" value="2,5-diketo-D-gluconic acid reductase A"/>
    <property type="match status" value="1"/>
</dbReference>
<evidence type="ECO:0000256" key="2">
    <source>
        <dbReference type="ARBA" id="ARBA00022857"/>
    </source>
</evidence>
<evidence type="ECO:0000256" key="1">
    <source>
        <dbReference type="ARBA" id="ARBA00007905"/>
    </source>
</evidence>
<dbReference type="GO" id="GO:0016616">
    <property type="term" value="F:oxidoreductase activity, acting on the CH-OH group of donors, NAD or NADP as acceptor"/>
    <property type="evidence" value="ECO:0007669"/>
    <property type="project" value="UniProtKB-ARBA"/>
</dbReference>
<feature type="domain" description="NADP-dependent oxidoreductase" evidence="7">
    <location>
        <begin position="18"/>
        <end position="262"/>
    </location>
</feature>